<feature type="region of interest" description="Disordered" evidence="8">
    <location>
        <begin position="1"/>
        <end position="22"/>
    </location>
</feature>
<dbReference type="STRING" id="1058.SAMN05421783_10322"/>
<evidence type="ECO:0000256" key="2">
    <source>
        <dbReference type="ARBA" id="ARBA00005337"/>
    </source>
</evidence>
<keyword evidence="5 7" id="KW-0249">Electron transport</keyword>
<dbReference type="EMBL" id="FNNZ01000003">
    <property type="protein sequence ID" value="SDW32080.1"/>
    <property type="molecule type" value="Genomic_DNA"/>
</dbReference>
<dbReference type="CDD" id="cd00730">
    <property type="entry name" value="rubredoxin"/>
    <property type="match status" value="1"/>
</dbReference>
<evidence type="ECO:0000256" key="1">
    <source>
        <dbReference type="ARBA" id="ARBA00001965"/>
    </source>
</evidence>
<evidence type="ECO:0000313" key="10">
    <source>
        <dbReference type="EMBL" id="SDW32080.1"/>
    </source>
</evidence>
<dbReference type="Proteomes" id="UP000198816">
    <property type="component" value="Unassembled WGS sequence"/>
</dbReference>
<dbReference type="SUPFAM" id="SSF57802">
    <property type="entry name" value="Rubredoxin-like"/>
    <property type="match status" value="1"/>
</dbReference>
<dbReference type="PRINTS" id="PR00163">
    <property type="entry name" value="RUBREDOXIN"/>
</dbReference>
<dbReference type="PANTHER" id="PTHR47627">
    <property type="entry name" value="RUBREDOXIN"/>
    <property type="match status" value="1"/>
</dbReference>
<dbReference type="InterPro" id="IPR018527">
    <property type="entry name" value="Rubredoxin_Fe_BS"/>
</dbReference>
<organism evidence="10 11">
    <name type="scientific">Thiocapsa roseopersicina</name>
    <dbReference type="NCBI Taxonomy" id="1058"/>
    <lineage>
        <taxon>Bacteria</taxon>
        <taxon>Pseudomonadati</taxon>
        <taxon>Pseudomonadota</taxon>
        <taxon>Gammaproteobacteria</taxon>
        <taxon>Chromatiales</taxon>
        <taxon>Chromatiaceae</taxon>
        <taxon>Thiocapsa</taxon>
    </lineage>
</organism>
<evidence type="ECO:0000259" key="9">
    <source>
        <dbReference type="PROSITE" id="PS50903"/>
    </source>
</evidence>
<dbReference type="InterPro" id="IPR050526">
    <property type="entry name" value="Rubredoxin_ET"/>
</dbReference>
<evidence type="ECO:0000256" key="5">
    <source>
        <dbReference type="ARBA" id="ARBA00022982"/>
    </source>
</evidence>
<comment type="similarity">
    <text evidence="2 7">Belongs to the rubredoxin family.</text>
</comment>
<evidence type="ECO:0000256" key="3">
    <source>
        <dbReference type="ARBA" id="ARBA00022448"/>
    </source>
</evidence>
<dbReference type="GO" id="GO:0009055">
    <property type="term" value="F:electron transfer activity"/>
    <property type="evidence" value="ECO:0007669"/>
    <property type="project" value="TreeGrafter"/>
</dbReference>
<feature type="compositionally biased region" description="Polar residues" evidence="8">
    <location>
        <begin position="71"/>
        <end position="80"/>
    </location>
</feature>
<comment type="cofactor">
    <cofactor evidence="1 7">
        <name>Fe(3+)</name>
        <dbReference type="ChEBI" id="CHEBI:29034"/>
    </cofactor>
</comment>
<dbReference type="GO" id="GO:0043448">
    <property type="term" value="P:alkane catabolic process"/>
    <property type="evidence" value="ECO:0007669"/>
    <property type="project" value="TreeGrafter"/>
</dbReference>
<dbReference type="PROSITE" id="PS00202">
    <property type="entry name" value="RUBREDOXIN"/>
    <property type="match status" value="1"/>
</dbReference>
<sequence>MNPSTGVDGPDEDPVDTGARPADSRMECRICWYLYDPAEGDPIGQVRPDTAFDDLPDNWRCPRCDSDKSSFLRSSETLASTDRPHQP</sequence>
<evidence type="ECO:0000256" key="4">
    <source>
        <dbReference type="ARBA" id="ARBA00022723"/>
    </source>
</evidence>
<keyword evidence="11" id="KW-1185">Reference proteome</keyword>
<dbReference type="PANTHER" id="PTHR47627:SF1">
    <property type="entry name" value="RUBREDOXIN-1-RELATED"/>
    <property type="match status" value="1"/>
</dbReference>
<dbReference type="AlphaFoldDB" id="A0A1H2SKG8"/>
<evidence type="ECO:0000256" key="6">
    <source>
        <dbReference type="ARBA" id="ARBA00023004"/>
    </source>
</evidence>
<evidence type="ECO:0000256" key="8">
    <source>
        <dbReference type="SAM" id="MobiDB-lite"/>
    </source>
</evidence>
<keyword evidence="3" id="KW-0813">Transport</keyword>
<gene>
    <name evidence="10" type="ORF">SAMN05421783_10322</name>
</gene>
<dbReference type="GO" id="GO:0005506">
    <property type="term" value="F:iron ion binding"/>
    <property type="evidence" value="ECO:0007669"/>
    <property type="project" value="UniProtKB-UniRule"/>
</dbReference>
<dbReference type="Pfam" id="PF00301">
    <property type="entry name" value="Rubredoxin"/>
    <property type="match status" value="1"/>
</dbReference>
<dbReference type="InterPro" id="IPR024935">
    <property type="entry name" value="Rubredoxin_dom"/>
</dbReference>
<proteinExistence type="inferred from homology"/>
<protein>
    <recommendedName>
        <fullName evidence="7">Rubredoxin</fullName>
    </recommendedName>
</protein>
<dbReference type="PROSITE" id="PS50903">
    <property type="entry name" value="RUBREDOXIN_LIKE"/>
    <property type="match status" value="1"/>
</dbReference>
<evidence type="ECO:0000313" key="11">
    <source>
        <dbReference type="Proteomes" id="UP000198816"/>
    </source>
</evidence>
<feature type="domain" description="Rubredoxin-like" evidence="9">
    <location>
        <begin position="23"/>
        <end position="74"/>
    </location>
</feature>
<name>A0A1H2SKG8_THIRO</name>
<dbReference type="Gene3D" id="2.20.28.10">
    <property type="match status" value="1"/>
</dbReference>
<dbReference type="InterPro" id="IPR024934">
    <property type="entry name" value="Rubredoxin-like_dom"/>
</dbReference>
<reference evidence="11" key="1">
    <citation type="submission" date="2016-10" db="EMBL/GenBank/DDBJ databases">
        <authorList>
            <person name="Varghese N."/>
            <person name="Submissions S."/>
        </authorList>
    </citation>
    <scope>NUCLEOTIDE SEQUENCE [LARGE SCALE GENOMIC DNA]</scope>
    <source>
        <strain evidence="11">DSM 217</strain>
    </source>
</reference>
<evidence type="ECO:0000256" key="7">
    <source>
        <dbReference type="RuleBase" id="RU003820"/>
    </source>
</evidence>
<accession>A0A1H2SKG8</accession>
<keyword evidence="6 7" id="KW-0408">Iron</keyword>
<dbReference type="RefSeq" id="WP_245731707.1">
    <property type="nucleotide sequence ID" value="NZ_FNNZ01000003.1"/>
</dbReference>
<keyword evidence="4 7" id="KW-0479">Metal-binding</keyword>
<feature type="region of interest" description="Disordered" evidence="8">
    <location>
        <begin position="65"/>
        <end position="87"/>
    </location>
</feature>